<protein>
    <submittedName>
        <fullName evidence="6">LacI family transcriptional regulator</fullName>
    </submittedName>
</protein>
<dbReference type="GO" id="GO:0003700">
    <property type="term" value="F:DNA-binding transcription factor activity"/>
    <property type="evidence" value="ECO:0007669"/>
    <property type="project" value="TreeGrafter"/>
</dbReference>
<dbReference type="PANTHER" id="PTHR30146">
    <property type="entry name" value="LACI-RELATED TRANSCRIPTIONAL REPRESSOR"/>
    <property type="match status" value="1"/>
</dbReference>
<dbReference type="EMBL" id="JNFA01000023">
    <property type="protein sequence ID" value="KGL40523.1"/>
    <property type="molecule type" value="Genomic_DNA"/>
</dbReference>
<organism evidence="6 7">
    <name type="scientific">Listeria booriae</name>
    <dbReference type="NCBI Taxonomy" id="1552123"/>
    <lineage>
        <taxon>Bacteria</taxon>
        <taxon>Bacillati</taxon>
        <taxon>Bacillota</taxon>
        <taxon>Bacilli</taxon>
        <taxon>Bacillales</taxon>
        <taxon>Listeriaceae</taxon>
        <taxon>Listeria</taxon>
    </lineage>
</organism>
<dbReference type="Pfam" id="PF13377">
    <property type="entry name" value="Peripla_BP_3"/>
    <property type="match status" value="1"/>
</dbReference>
<dbReference type="CDD" id="cd19974">
    <property type="entry name" value="PBP1_LacI-like"/>
    <property type="match status" value="1"/>
</dbReference>
<keyword evidence="1" id="KW-0678">Repressor</keyword>
<dbReference type="OrthoDB" id="2026446at2"/>
<dbReference type="SMART" id="SM00354">
    <property type="entry name" value="HTH_LACI"/>
    <property type="match status" value="1"/>
</dbReference>
<evidence type="ECO:0000256" key="1">
    <source>
        <dbReference type="ARBA" id="ARBA00022491"/>
    </source>
</evidence>
<comment type="caution">
    <text evidence="6">The sequence shown here is derived from an EMBL/GenBank/DDBJ whole genome shotgun (WGS) entry which is preliminary data.</text>
</comment>
<keyword evidence="2" id="KW-0805">Transcription regulation</keyword>
<evidence type="ECO:0000256" key="3">
    <source>
        <dbReference type="ARBA" id="ARBA00023125"/>
    </source>
</evidence>
<dbReference type="InterPro" id="IPR000843">
    <property type="entry name" value="HTH_LacI"/>
</dbReference>
<evidence type="ECO:0000313" key="7">
    <source>
        <dbReference type="Proteomes" id="UP000029844"/>
    </source>
</evidence>
<dbReference type="STRING" id="1552123.EP57_08175"/>
<proteinExistence type="predicted"/>
<sequence length="335" mass="37800">MKKVTMQDIADALQISKNSVSQALGNKNGVGEQTKRLVLQKADEMGYQYKKDVIYTPIDNQFALVATEFALSQKSFFGEICLSLEQEMMARGFYLTTLAVGPEAITANRLPRELEEKNWRGIFILSHISDVFVKQILELGVPSVMIDHHDPHLRTDTILSQNKDGAFVAVEHLIELGHTRIGFVGDVDFSPSYEERFEGYCKAMRHYKLPVNPHYTITSIQEEQAALFQALEGLEEWPSAWFCVNSGLGFILNSYFQSKGFAIPEQVSIVCFDNTEFAILAQPPLTTMCTDLRFMGRKAAETMEWRLRNPSAPIVNVAIGTELVLRESTGRLKDY</sequence>
<dbReference type="CDD" id="cd01392">
    <property type="entry name" value="HTH_LacI"/>
    <property type="match status" value="1"/>
</dbReference>
<evidence type="ECO:0000259" key="5">
    <source>
        <dbReference type="PROSITE" id="PS50932"/>
    </source>
</evidence>
<dbReference type="InterPro" id="IPR046335">
    <property type="entry name" value="LacI/GalR-like_sensor"/>
</dbReference>
<dbReference type="Gene3D" id="3.40.50.2300">
    <property type="match status" value="2"/>
</dbReference>
<dbReference type="PROSITE" id="PS50932">
    <property type="entry name" value="HTH_LACI_2"/>
    <property type="match status" value="1"/>
</dbReference>
<dbReference type="AlphaFoldDB" id="A0A099W7Y7"/>
<dbReference type="InterPro" id="IPR010982">
    <property type="entry name" value="Lambda_DNA-bd_dom_sf"/>
</dbReference>
<dbReference type="Proteomes" id="UP000029844">
    <property type="component" value="Unassembled WGS sequence"/>
</dbReference>
<evidence type="ECO:0000256" key="2">
    <source>
        <dbReference type="ARBA" id="ARBA00023015"/>
    </source>
</evidence>
<dbReference type="PANTHER" id="PTHR30146:SF148">
    <property type="entry name" value="HTH-TYPE TRANSCRIPTIONAL REPRESSOR PURR-RELATED"/>
    <property type="match status" value="1"/>
</dbReference>
<dbReference type="GeneID" id="58717349"/>
<keyword evidence="7" id="KW-1185">Reference proteome</keyword>
<keyword evidence="3" id="KW-0238">DNA-binding</keyword>
<evidence type="ECO:0000256" key="4">
    <source>
        <dbReference type="ARBA" id="ARBA00023163"/>
    </source>
</evidence>
<reference evidence="6 7" key="1">
    <citation type="submission" date="2014-05" db="EMBL/GenBank/DDBJ databases">
        <title>Novel Listeriaceae from food processing environments.</title>
        <authorList>
            <person name="den Bakker H.C."/>
        </authorList>
    </citation>
    <scope>NUCLEOTIDE SEQUENCE [LARGE SCALE GENOMIC DNA]</scope>
    <source>
        <strain evidence="6 7">FSL A5-0281</strain>
    </source>
</reference>
<name>A0A099W7Y7_9LIST</name>
<dbReference type="RefSeq" id="WP_036085721.1">
    <property type="nucleotide sequence ID" value="NZ_CBCSHQ010000012.1"/>
</dbReference>
<dbReference type="GO" id="GO:0000976">
    <property type="term" value="F:transcription cis-regulatory region binding"/>
    <property type="evidence" value="ECO:0007669"/>
    <property type="project" value="TreeGrafter"/>
</dbReference>
<keyword evidence="4" id="KW-0804">Transcription</keyword>
<dbReference type="SUPFAM" id="SSF47413">
    <property type="entry name" value="lambda repressor-like DNA-binding domains"/>
    <property type="match status" value="1"/>
</dbReference>
<accession>A0A099W7Y7</accession>
<dbReference type="InterPro" id="IPR028082">
    <property type="entry name" value="Peripla_BP_I"/>
</dbReference>
<feature type="domain" description="HTH lacI-type" evidence="5">
    <location>
        <begin position="4"/>
        <end position="48"/>
    </location>
</feature>
<gene>
    <name evidence="6" type="ORF">EP57_08175</name>
</gene>
<dbReference type="eggNOG" id="COG1609">
    <property type="taxonomic scope" value="Bacteria"/>
</dbReference>
<dbReference type="SUPFAM" id="SSF53822">
    <property type="entry name" value="Periplasmic binding protein-like I"/>
    <property type="match status" value="1"/>
</dbReference>
<evidence type="ECO:0000313" key="6">
    <source>
        <dbReference type="EMBL" id="KGL40523.1"/>
    </source>
</evidence>
<dbReference type="Gene3D" id="1.10.260.40">
    <property type="entry name" value="lambda repressor-like DNA-binding domains"/>
    <property type="match status" value="1"/>
</dbReference>